<accession>A0A2S7SSV9</accession>
<reference evidence="2 3" key="1">
    <citation type="submission" date="2018-01" db="EMBL/GenBank/DDBJ databases">
        <title>A novel member of the phylum Bacteroidetes isolated from glacier ice.</title>
        <authorList>
            <person name="Liu Q."/>
            <person name="Xin Y.-H."/>
        </authorList>
    </citation>
    <scope>NUCLEOTIDE SEQUENCE [LARGE SCALE GENOMIC DNA]</scope>
    <source>
        <strain evidence="2 3">RB1R16</strain>
    </source>
</reference>
<sequence>MKQELTPEAIFEIISKQDFDQSTGIEKTQYYELINTYRGMKLSQLRTMRDLETENEKLKQKNKELSRVETAIEDLKKNSNSKKK</sequence>
<keyword evidence="3" id="KW-1185">Reference proteome</keyword>
<dbReference type="Proteomes" id="UP000239872">
    <property type="component" value="Unassembled WGS sequence"/>
</dbReference>
<dbReference type="AlphaFoldDB" id="A0A2S7SSV9"/>
<evidence type="ECO:0000313" key="3">
    <source>
        <dbReference type="Proteomes" id="UP000239872"/>
    </source>
</evidence>
<organism evidence="2 3">
    <name type="scientific">Flavipsychrobacter stenotrophus</name>
    <dbReference type="NCBI Taxonomy" id="2077091"/>
    <lineage>
        <taxon>Bacteria</taxon>
        <taxon>Pseudomonadati</taxon>
        <taxon>Bacteroidota</taxon>
        <taxon>Chitinophagia</taxon>
        <taxon>Chitinophagales</taxon>
        <taxon>Chitinophagaceae</taxon>
        <taxon>Flavipsychrobacter</taxon>
    </lineage>
</organism>
<dbReference type="RefSeq" id="WP_105040387.1">
    <property type="nucleotide sequence ID" value="NZ_PPSL01000005.1"/>
</dbReference>
<evidence type="ECO:0000256" key="1">
    <source>
        <dbReference type="SAM" id="Coils"/>
    </source>
</evidence>
<evidence type="ECO:0000313" key="2">
    <source>
        <dbReference type="EMBL" id="PQJ09616.1"/>
    </source>
</evidence>
<protein>
    <submittedName>
        <fullName evidence="2">Uncharacterized protein</fullName>
    </submittedName>
</protein>
<feature type="coiled-coil region" evidence="1">
    <location>
        <begin position="41"/>
        <end position="78"/>
    </location>
</feature>
<gene>
    <name evidence="2" type="ORF">CJD36_016895</name>
</gene>
<proteinExistence type="predicted"/>
<name>A0A2S7SSV9_9BACT</name>
<keyword evidence="1" id="KW-0175">Coiled coil</keyword>
<dbReference type="EMBL" id="PPSL01000005">
    <property type="protein sequence ID" value="PQJ09616.1"/>
    <property type="molecule type" value="Genomic_DNA"/>
</dbReference>
<comment type="caution">
    <text evidence="2">The sequence shown here is derived from an EMBL/GenBank/DDBJ whole genome shotgun (WGS) entry which is preliminary data.</text>
</comment>